<protein>
    <recommendedName>
        <fullName evidence="2">Carbohydrate-binding domain-containing protein</fullName>
    </recommendedName>
</protein>
<accession>A0A518GX02</accession>
<feature type="chain" id="PRO_5022243829" description="Carbohydrate-binding domain-containing protein" evidence="1">
    <location>
        <begin position="24"/>
        <end position="252"/>
    </location>
</feature>
<dbReference type="Pfam" id="PF06452">
    <property type="entry name" value="CBM9_1"/>
    <property type="match status" value="1"/>
</dbReference>
<dbReference type="GO" id="GO:0016052">
    <property type="term" value="P:carbohydrate catabolic process"/>
    <property type="evidence" value="ECO:0007669"/>
    <property type="project" value="InterPro"/>
</dbReference>
<evidence type="ECO:0000256" key="1">
    <source>
        <dbReference type="SAM" id="SignalP"/>
    </source>
</evidence>
<keyword evidence="4" id="KW-1185">Reference proteome</keyword>
<dbReference type="RefSeq" id="WP_145267517.1">
    <property type="nucleotide sequence ID" value="NZ_CP036426.1"/>
</dbReference>
<feature type="domain" description="Carbohydrate-binding" evidence="2">
    <location>
        <begin position="45"/>
        <end position="246"/>
    </location>
</feature>
<dbReference type="GO" id="GO:0004553">
    <property type="term" value="F:hydrolase activity, hydrolyzing O-glycosyl compounds"/>
    <property type="evidence" value="ECO:0007669"/>
    <property type="project" value="InterPro"/>
</dbReference>
<proteinExistence type="predicted"/>
<dbReference type="SUPFAM" id="SSF49344">
    <property type="entry name" value="CBD9-like"/>
    <property type="match status" value="1"/>
</dbReference>
<dbReference type="InterPro" id="IPR010502">
    <property type="entry name" value="Carb-bd_dom_fam9"/>
</dbReference>
<dbReference type="AlphaFoldDB" id="A0A518GX02"/>
<dbReference type="GO" id="GO:0030246">
    <property type="term" value="F:carbohydrate binding"/>
    <property type="evidence" value="ECO:0007669"/>
    <property type="project" value="InterPro"/>
</dbReference>
<feature type="signal peptide" evidence="1">
    <location>
        <begin position="1"/>
        <end position="23"/>
    </location>
</feature>
<dbReference type="EMBL" id="CP036426">
    <property type="protein sequence ID" value="QDV33101.1"/>
    <property type="molecule type" value="Genomic_DNA"/>
</dbReference>
<evidence type="ECO:0000313" key="4">
    <source>
        <dbReference type="Proteomes" id="UP000317835"/>
    </source>
</evidence>
<dbReference type="KEGG" id="tpla:ElP_09430"/>
<sequence precursor="true">MRPTSPIPASMLLLALTSMGADAAQEGPPITREATCRRVETAPVIDGELDDPAWEAAADDAVTDFAAFWAGEPREGTRAVLVWDDDALYFSATMTDAELRAFGTERNDRLWLGDVFELFFKPSEDDPRYYEFQANPRSVILELAFPRRGFDFEELAARPTMGFEAVAVVDGTLDQPGDADRSWRVEGRIPWTLVEPTGGRPEEGDVWRFALCRYDYGPEGTEPLLFSSAPLTRPSFHQYEDYGRLRFAGPAE</sequence>
<reference evidence="3 4" key="1">
    <citation type="submission" date="2019-02" db="EMBL/GenBank/DDBJ databases">
        <title>Deep-cultivation of Planctomycetes and their phenomic and genomic characterization uncovers novel biology.</title>
        <authorList>
            <person name="Wiegand S."/>
            <person name="Jogler M."/>
            <person name="Boedeker C."/>
            <person name="Pinto D."/>
            <person name="Vollmers J."/>
            <person name="Rivas-Marin E."/>
            <person name="Kohn T."/>
            <person name="Peeters S.H."/>
            <person name="Heuer A."/>
            <person name="Rast P."/>
            <person name="Oberbeckmann S."/>
            <person name="Bunk B."/>
            <person name="Jeske O."/>
            <person name="Meyerdierks A."/>
            <person name="Storesund J.E."/>
            <person name="Kallscheuer N."/>
            <person name="Luecker S."/>
            <person name="Lage O.M."/>
            <person name="Pohl T."/>
            <person name="Merkel B.J."/>
            <person name="Hornburger P."/>
            <person name="Mueller R.-W."/>
            <person name="Bruemmer F."/>
            <person name="Labrenz M."/>
            <person name="Spormann A.M."/>
            <person name="Op den Camp H."/>
            <person name="Overmann J."/>
            <person name="Amann R."/>
            <person name="Jetten M.S.M."/>
            <person name="Mascher T."/>
            <person name="Medema M.H."/>
            <person name="Devos D.P."/>
            <person name="Kaster A.-K."/>
            <person name="Ovreas L."/>
            <person name="Rohde M."/>
            <person name="Galperin M.Y."/>
            <person name="Jogler C."/>
        </authorList>
    </citation>
    <scope>NUCLEOTIDE SEQUENCE [LARGE SCALE GENOMIC DNA]</scope>
    <source>
        <strain evidence="3 4">ElP</strain>
    </source>
</reference>
<dbReference type="CDD" id="cd09620">
    <property type="entry name" value="CBM9_like_3"/>
    <property type="match status" value="1"/>
</dbReference>
<dbReference type="OrthoDB" id="226401at2"/>
<evidence type="ECO:0000259" key="2">
    <source>
        <dbReference type="Pfam" id="PF06452"/>
    </source>
</evidence>
<organism evidence="3 4">
    <name type="scientific">Tautonia plasticadhaerens</name>
    <dbReference type="NCBI Taxonomy" id="2527974"/>
    <lineage>
        <taxon>Bacteria</taxon>
        <taxon>Pseudomonadati</taxon>
        <taxon>Planctomycetota</taxon>
        <taxon>Planctomycetia</taxon>
        <taxon>Isosphaerales</taxon>
        <taxon>Isosphaeraceae</taxon>
        <taxon>Tautonia</taxon>
    </lineage>
</organism>
<dbReference type="Gene3D" id="2.60.40.1190">
    <property type="match status" value="1"/>
</dbReference>
<dbReference type="Proteomes" id="UP000317835">
    <property type="component" value="Chromosome"/>
</dbReference>
<gene>
    <name evidence="3" type="ORF">ElP_09430</name>
</gene>
<name>A0A518GX02_9BACT</name>
<keyword evidence="1" id="KW-0732">Signal</keyword>
<evidence type="ECO:0000313" key="3">
    <source>
        <dbReference type="EMBL" id="QDV33101.1"/>
    </source>
</evidence>